<dbReference type="GO" id="GO:0003908">
    <property type="term" value="F:methylated-DNA-[protein]-cysteine S-methyltransferase activity"/>
    <property type="evidence" value="ECO:0007669"/>
    <property type="project" value="UniProtKB-EC"/>
</dbReference>
<sequence>MSDKPLVFHKMSPKDELNEIYWSTGQTPGSGRDIGNIKKKYPHAHLQRDDCKIATMLDKIFSDDPHTIDVILKGTEFEIKVWEQLTKIRRGTTVSYEEVAKAIGNLKAIRAISRTIGRNPILILIPCHRVIRKRGDIGQYGGGMHNKIKLLRLEKAI</sequence>
<evidence type="ECO:0000256" key="8">
    <source>
        <dbReference type="ARBA" id="ARBA00023204"/>
    </source>
</evidence>
<evidence type="ECO:0000256" key="6">
    <source>
        <dbReference type="ARBA" id="ARBA00022679"/>
    </source>
</evidence>
<feature type="domain" description="Methylated-DNA-[protein]-cysteine S-methyltransferase DNA binding" evidence="12">
    <location>
        <begin position="76"/>
        <end position="155"/>
    </location>
</feature>
<dbReference type="EC" id="2.1.1.63" evidence="3"/>
<keyword evidence="6" id="KW-0808">Transferase</keyword>
<dbReference type="InterPro" id="IPR001497">
    <property type="entry name" value="MethylDNA_cys_MeTrfase_AS"/>
</dbReference>
<dbReference type="GO" id="GO:0032259">
    <property type="term" value="P:methylation"/>
    <property type="evidence" value="ECO:0007669"/>
    <property type="project" value="UniProtKB-KW"/>
</dbReference>
<dbReference type="EMBL" id="CAACVG010008040">
    <property type="protein sequence ID" value="VEN48171.1"/>
    <property type="molecule type" value="Genomic_DNA"/>
</dbReference>
<name>A0A653CJS6_CALMS</name>
<dbReference type="Gene3D" id="1.10.10.10">
    <property type="entry name" value="Winged helix-like DNA-binding domain superfamily/Winged helix DNA-binding domain"/>
    <property type="match status" value="1"/>
</dbReference>
<evidence type="ECO:0000256" key="3">
    <source>
        <dbReference type="ARBA" id="ARBA00011918"/>
    </source>
</evidence>
<protein>
    <recommendedName>
        <fullName evidence="4">Methylated-DNA--protein-cysteine methyltransferase</fullName>
        <ecNumber evidence="3">2.1.1.63</ecNumber>
    </recommendedName>
    <alternativeName>
        <fullName evidence="9">6-O-methylguanine-DNA methyltransferase</fullName>
    </alternativeName>
    <alternativeName>
        <fullName evidence="10">O-6-methylguanine-DNA-alkyltransferase</fullName>
    </alternativeName>
</protein>
<dbReference type="InterPro" id="IPR036217">
    <property type="entry name" value="MethylDNA_cys_MeTrfase_DNAb"/>
</dbReference>
<evidence type="ECO:0000256" key="9">
    <source>
        <dbReference type="ARBA" id="ARBA00030795"/>
    </source>
</evidence>
<comment type="similarity">
    <text evidence="2">Belongs to the MGMT family.</text>
</comment>
<dbReference type="OrthoDB" id="1907495at2759"/>
<dbReference type="AlphaFoldDB" id="A0A653CJS6"/>
<evidence type="ECO:0000256" key="2">
    <source>
        <dbReference type="ARBA" id="ARBA00008711"/>
    </source>
</evidence>
<evidence type="ECO:0000259" key="12">
    <source>
        <dbReference type="Pfam" id="PF01035"/>
    </source>
</evidence>
<dbReference type="FunFam" id="1.10.10.10:FF:000214">
    <property type="entry name" value="Methylated-DNA--protein-cysteine methyltransferase"/>
    <property type="match status" value="1"/>
</dbReference>
<comment type="catalytic activity">
    <reaction evidence="11">
        <text>a 6-O-methyl-2'-deoxyguanosine in DNA + L-cysteinyl-[protein] = S-methyl-L-cysteinyl-[protein] + a 2'-deoxyguanosine in DNA</text>
        <dbReference type="Rhea" id="RHEA:24000"/>
        <dbReference type="Rhea" id="RHEA-COMP:10131"/>
        <dbReference type="Rhea" id="RHEA-COMP:10132"/>
        <dbReference type="Rhea" id="RHEA-COMP:11367"/>
        <dbReference type="Rhea" id="RHEA-COMP:11368"/>
        <dbReference type="ChEBI" id="CHEBI:29950"/>
        <dbReference type="ChEBI" id="CHEBI:82612"/>
        <dbReference type="ChEBI" id="CHEBI:85445"/>
        <dbReference type="ChEBI" id="CHEBI:85448"/>
        <dbReference type="EC" id="2.1.1.63"/>
    </reaction>
</comment>
<dbReference type="CDD" id="cd06445">
    <property type="entry name" value="ATase"/>
    <property type="match status" value="1"/>
</dbReference>
<dbReference type="InterPro" id="IPR014048">
    <property type="entry name" value="MethylDNA_cys_MeTrfase_DNA-bd"/>
</dbReference>
<evidence type="ECO:0000256" key="11">
    <source>
        <dbReference type="ARBA" id="ARBA00049348"/>
    </source>
</evidence>
<dbReference type="PROSITE" id="PS00374">
    <property type="entry name" value="MGMT"/>
    <property type="match status" value="1"/>
</dbReference>
<keyword evidence="7" id="KW-0227">DNA damage</keyword>
<proteinExistence type="inferred from homology"/>
<dbReference type="Proteomes" id="UP000410492">
    <property type="component" value="Unassembled WGS sequence"/>
</dbReference>
<keyword evidence="5" id="KW-0489">Methyltransferase</keyword>
<dbReference type="SUPFAM" id="SSF46767">
    <property type="entry name" value="Methylated DNA-protein cysteine methyltransferase, C-terminal domain"/>
    <property type="match status" value="1"/>
</dbReference>
<evidence type="ECO:0000313" key="13">
    <source>
        <dbReference type="EMBL" id="VEN48171.1"/>
    </source>
</evidence>
<keyword evidence="8" id="KW-0234">DNA repair</keyword>
<evidence type="ECO:0000256" key="4">
    <source>
        <dbReference type="ARBA" id="ARBA00015377"/>
    </source>
</evidence>
<comment type="catalytic activity">
    <reaction evidence="1">
        <text>a 4-O-methyl-thymidine in DNA + L-cysteinyl-[protein] = a thymidine in DNA + S-methyl-L-cysteinyl-[protein]</text>
        <dbReference type="Rhea" id="RHEA:53428"/>
        <dbReference type="Rhea" id="RHEA-COMP:10131"/>
        <dbReference type="Rhea" id="RHEA-COMP:10132"/>
        <dbReference type="Rhea" id="RHEA-COMP:13555"/>
        <dbReference type="Rhea" id="RHEA-COMP:13556"/>
        <dbReference type="ChEBI" id="CHEBI:29950"/>
        <dbReference type="ChEBI" id="CHEBI:82612"/>
        <dbReference type="ChEBI" id="CHEBI:137386"/>
        <dbReference type="ChEBI" id="CHEBI:137387"/>
        <dbReference type="EC" id="2.1.1.63"/>
    </reaction>
</comment>
<gene>
    <name evidence="13" type="ORF">CALMAC_LOCUS9730</name>
</gene>
<dbReference type="InterPro" id="IPR036388">
    <property type="entry name" value="WH-like_DNA-bd_sf"/>
</dbReference>
<evidence type="ECO:0000313" key="14">
    <source>
        <dbReference type="Proteomes" id="UP000410492"/>
    </source>
</evidence>
<dbReference type="NCBIfam" id="TIGR00589">
    <property type="entry name" value="ogt"/>
    <property type="match status" value="1"/>
</dbReference>
<dbReference type="GO" id="GO:0006281">
    <property type="term" value="P:DNA repair"/>
    <property type="evidence" value="ECO:0007669"/>
    <property type="project" value="UniProtKB-KW"/>
</dbReference>
<evidence type="ECO:0000256" key="10">
    <source>
        <dbReference type="ARBA" id="ARBA00031621"/>
    </source>
</evidence>
<reference evidence="13 14" key="1">
    <citation type="submission" date="2019-01" db="EMBL/GenBank/DDBJ databases">
        <authorList>
            <person name="Sayadi A."/>
        </authorList>
    </citation>
    <scope>NUCLEOTIDE SEQUENCE [LARGE SCALE GENOMIC DNA]</scope>
</reference>
<organism evidence="13 14">
    <name type="scientific">Callosobruchus maculatus</name>
    <name type="common">Southern cowpea weevil</name>
    <name type="synonym">Pulse bruchid</name>
    <dbReference type="NCBI Taxonomy" id="64391"/>
    <lineage>
        <taxon>Eukaryota</taxon>
        <taxon>Metazoa</taxon>
        <taxon>Ecdysozoa</taxon>
        <taxon>Arthropoda</taxon>
        <taxon>Hexapoda</taxon>
        <taxon>Insecta</taxon>
        <taxon>Pterygota</taxon>
        <taxon>Neoptera</taxon>
        <taxon>Endopterygota</taxon>
        <taxon>Coleoptera</taxon>
        <taxon>Polyphaga</taxon>
        <taxon>Cucujiformia</taxon>
        <taxon>Chrysomeloidea</taxon>
        <taxon>Chrysomelidae</taxon>
        <taxon>Bruchinae</taxon>
        <taxon>Bruchini</taxon>
        <taxon>Callosobruchus</taxon>
    </lineage>
</organism>
<accession>A0A653CJS6</accession>
<dbReference type="PANTHER" id="PTHR10815">
    <property type="entry name" value="METHYLATED-DNA--PROTEIN-CYSTEINE METHYLTRANSFERASE"/>
    <property type="match status" value="1"/>
</dbReference>
<keyword evidence="14" id="KW-1185">Reference proteome</keyword>
<dbReference type="Pfam" id="PF01035">
    <property type="entry name" value="DNA_binding_1"/>
    <property type="match status" value="1"/>
</dbReference>
<dbReference type="PANTHER" id="PTHR10815:SF13">
    <property type="entry name" value="METHYLATED-DNA--PROTEIN-CYSTEINE METHYLTRANSFERASE"/>
    <property type="match status" value="1"/>
</dbReference>
<evidence type="ECO:0000256" key="1">
    <source>
        <dbReference type="ARBA" id="ARBA00001286"/>
    </source>
</evidence>
<evidence type="ECO:0000256" key="5">
    <source>
        <dbReference type="ARBA" id="ARBA00022603"/>
    </source>
</evidence>
<evidence type="ECO:0000256" key="7">
    <source>
        <dbReference type="ARBA" id="ARBA00022763"/>
    </source>
</evidence>